<dbReference type="Gene3D" id="1.25.40.10">
    <property type="entry name" value="Tetratricopeptide repeat domain"/>
    <property type="match status" value="1"/>
</dbReference>
<dbReference type="SUPFAM" id="SSF48452">
    <property type="entry name" value="TPR-like"/>
    <property type="match status" value="1"/>
</dbReference>
<dbReference type="Pfam" id="PF13191">
    <property type="entry name" value="AAA_16"/>
    <property type="match status" value="1"/>
</dbReference>
<dbReference type="EMBL" id="JABMIG020000221">
    <property type="protein sequence ID" value="KAL3785097.1"/>
    <property type="molecule type" value="Genomic_DNA"/>
</dbReference>
<dbReference type="InterPro" id="IPR041664">
    <property type="entry name" value="AAA_16"/>
</dbReference>
<dbReference type="PANTHER" id="PTHR43642:SF1">
    <property type="entry name" value="HYBRID SIGNAL TRANSDUCTION HISTIDINE KINASE G"/>
    <property type="match status" value="1"/>
</dbReference>
<dbReference type="Proteomes" id="UP001516023">
    <property type="component" value="Unassembled WGS sequence"/>
</dbReference>
<dbReference type="SMART" id="SM00028">
    <property type="entry name" value="TPR"/>
    <property type="match status" value="2"/>
</dbReference>
<sequence>MTTTRSIPLRRWIHEARNNSGSQSLSSGYISNSLRIAISLTEQISDAEELSAVGLSSGLHSLPLPFPVACIDWADCVTVTLKSSDAVRDGSLLASLDEAHDGEENLENLLDLIALDAAEERELTCDEQNCAIAATERDGCVDPLEERAFDYLHVECAQIAAAASDNDEIFNGKAYDDNGHADAPRDKLQRIYSLGLVLYELFSGGDLPPPDLLLVSSCNGNSLISLCTQAEKQEVQGMSNDHPTAAVVDFGKSLIVSDENDSVVEDSMRVTGTLNHDSQLQDNASIDEFHARSISSKRHFIVSRKATYSQNSDLSCGTKRLDSRPFCNISVEHLNTKGVPRALCHLIYNMIDCINGDFMGNDAYTEMAQVTNDLHLMIDKPSIFLNDLDVTKLSLSGLELDDTLFVRGNDEKFACLQCSYRRSLLGSPELALITGLSGTGKSTMAYRFGDFIAANGGLFLSGKFDQMQQIKPFSAVASAFNNYCESLAREEESQRDIFVAKLRAALGPDLYYLIKGIPNLSQILEASSIGVPAGYDCVNAQERLQYLFCQFVEVISSCSRATITLFMDDVQWADSASISIIGQLLKRSRSMKEGTQFFFLASCRDDEMESDHLFWEMIKDVNALGYKSTLVKLDCMDKDEVNETLSNLLHLSPRLVSSLSNIVYRKTKGNPLFFSRMLLALNREGLLRISLTRHRWEWDEENIQSRELPEDVVTLFVNSINMLSDDVKAALGTLSCIGASVDIDVIHALESDLTLKLIDPLNVAIAEGLVSKLEGRYHFCHDRIQEAVYSMIEEETCFLDHNKYGMSLMSRSLRTGNTCLLFTAITQVNLGGPSAVQVAEHYPLISYCNLIAGKKAMEMSDFSSAFSYFDHGITFLRKKHWQDHYHITLELFNLAAKCALAIKKMKSLSIICAEVLRNARNFEDTLHTAFVSLSALTHSMISESVEHGISILSKLDVDISGSYSREDTLSIILQTQAMLNGISDEALLNYRVMTDYRKETAMKFLAKLENSIQQVKPALQPLITVQMVKLTIDHGMSPLSAVGFAYFGGMVSELGDIRGGFRFTRLAKALVDKFQSSEIAGEAIWLTTESLCFIEPLQTANEYRLQGQAMAMATGDIHWACLNKASYCGTLLWCGVKLSVVKETFARYGQFMEEHNHLTTLYYMKTIERTVIALIGDENEMISDDALKRVVIKNKNPFQLSAIYFQKMLLSLVFDNYNEMKESIEKFIDYQVPSWVLLYIHAGHTFIASLASFRIFRETGDPYWAKKGKIYKERVLSWKEQGSLWNFESKSFLLEAEGSYCEGNFENAEMYYDRAISSASQHKFWIEEALSCELAANFYLKQGKKSRALQYFKSSLDRYQKWGAFGKIRTLHSFIEENFECQGHSLDDDNLFLTCSDTQRSNSDTRKRRPT</sequence>
<proteinExistence type="predicted"/>
<name>A0ABD3PAU5_9STRA</name>
<evidence type="ECO:0000313" key="2">
    <source>
        <dbReference type="EMBL" id="KAL3785097.1"/>
    </source>
</evidence>
<evidence type="ECO:0000259" key="1">
    <source>
        <dbReference type="Pfam" id="PF13191"/>
    </source>
</evidence>
<evidence type="ECO:0000313" key="3">
    <source>
        <dbReference type="Proteomes" id="UP001516023"/>
    </source>
</evidence>
<dbReference type="InterPro" id="IPR053159">
    <property type="entry name" value="Hybrid_Histidine_Kinase"/>
</dbReference>
<dbReference type="InterPro" id="IPR019734">
    <property type="entry name" value="TPR_rpt"/>
</dbReference>
<organism evidence="2 3">
    <name type="scientific">Cyclotella cryptica</name>
    <dbReference type="NCBI Taxonomy" id="29204"/>
    <lineage>
        <taxon>Eukaryota</taxon>
        <taxon>Sar</taxon>
        <taxon>Stramenopiles</taxon>
        <taxon>Ochrophyta</taxon>
        <taxon>Bacillariophyta</taxon>
        <taxon>Coscinodiscophyceae</taxon>
        <taxon>Thalassiosirophycidae</taxon>
        <taxon>Stephanodiscales</taxon>
        <taxon>Stephanodiscaceae</taxon>
        <taxon>Cyclotella</taxon>
    </lineage>
</organism>
<dbReference type="InterPro" id="IPR027417">
    <property type="entry name" value="P-loop_NTPase"/>
</dbReference>
<accession>A0ABD3PAU5</accession>
<feature type="domain" description="Orc1-like AAA ATPase" evidence="1">
    <location>
        <begin position="410"/>
        <end position="589"/>
    </location>
</feature>
<reference evidence="2 3" key="1">
    <citation type="journal article" date="2020" name="G3 (Bethesda)">
        <title>Improved Reference Genome for Cyclotella cryptica CCMP332, a Model for Cell Wall Morphogenesis, Salinity Adaptation, and Lipid Production in Diatoms (Bacillariophyta).</title>
        <authorList>
            <person name="Roberts W.R."/>
            <person name="Downey K.M."/>
            <person name="Ruck E.C."/>
            <person name="Traller J.C."/>
            <person name="Alverson A.J."/>
        </authorList>
    </citation>
    <scope>NUCLEOTIDE SEQUENCE [LARGE SCALE GENOMIC DNA]</scope>
    <source>
        <strain evidence="2 3">CCMP332</strain>
    </source>
</reference>
<gene>
    <name evidence="2" type="ORF">HJC23_006146</name>
</gene>
<comment type="caution">
    <text evidence="2">The sequence shown here is derived from an EMBL/GenBank/DDBJ whole genome shotgun (WGS) entry which is preliminary data.</text>
</comment>
<dbReference type="InterPro" id="IPR011990">
    <property type="entry name" value="TPR-like_helical_dom_sf"/>
</dbReference>
<protein>
    <recommendedName>
        <fullName evidence="1">Orc1-like AAA ATPase domain-containing protein</fullName>
    </recommendedName>
</protein>
<dbReference type="PANTHER" id="PTHR43642">
    <property type="entry name" value="HYBRID SIGNAL TRANSDUCTION HISTIDINE KINASE G"/>
    <property type="match status" value="1"/>
</dbReference>
<keyword evidence="3" id="KW-1185">Reference proteome</keyword>
<dbReference type="SUPFAM" id="SSF52540">
    <property type="entry name" value="P-loop containing nucleoside triphosphate hydrolases"/>
    <property type="match status" value="1"/>
</dbReference>